<feature type="compositionally biased region" description="Basic and acidic residues" evidence="1">
    <location>
        <begin position="111"/>
        <end position="120"/>
    </location>
</feature>
<gene>
    <name evidence="2" type="ORF">AB447_222185</name>
    <name evidence="3" type="ORF">P8828_24100</name>
</gene>
<evidence type="ECO:0000256" key="1">
    <source>
        <dbReference type="SAM" id="MobiDB-lite"/>
    </source>
</evidence>
<dbReference type="Proteomes" id="UP001341297">
    <property type="component" value="Unassembled WGS sequence"/>
</dbReference>
<dbReference type="EMBL" id="LECW02000029">
    <property type="protein sequence ID" value="KRT92738.1"/>
    <property type="molecule type" value="Genomic_DNA"/>
</dbReference>
<dbReference type="GO" id="GO:0003690">
    <property type="term" value="F:double-stranded DNA binding"/>
    <property type="evidence" value="ECO:0007669"/>
    <property type="project" value="InterPro"/>
</dbReference>
<dbReference type="RefSeq" id="WP_057957666.1">
    <property type="nucleotide sequence ID" value="NZ_CP023481.1"/>
</dbReference>
<sequence>MNPLQAFELNEISNNSLQQESRPQFEITDMNSLNWAFRKIAALKTQEKEIKALAATERQRIDEWETQELKPVADNLAFFENLVSIYHSKQLEQDPKAKTLSTPYGKSKSRAIKEQPKPADKDQLLKHVKEAGLTEFIKEDVKWGDLKKSLSIKEVGGKKVVVDENGQAVPGVEIAPASINFNVEV</sequence>
<dbReference type="GO" id="GO:0042262">
    <property type="term" value="P:DNA protection"/>
    <property type="evidence" value="ECO:0007669"/>
    <property type="project" value="InterPro"/>
</dbReference>
<dbReference type="Proteomes" id="UP000036168">
    <property type="component" value="Unassembled WGS sequence"/>
</dbReference>
<evidence type="ECO:0000313" key="2">
    <source>
        <dbReference type="EMBL" id="KRT92738.1"/>
    </source>
</evidence>
<evidence type="ECO:0000313" key="3">
    <source>
        <dbReference type="EMBL" id="MEC0487831.1"/>
    </source>
</evidence>
<organism evidence="2 4">
    <name type="scientific">Bacillus glycinifermentans</name>
    <dbReference type="NCBI Taxonomy" id="1664069"/>
    <lineage>
        <taxon>Bacteria</taxon>
        <taxon>Bacillati</taxon>
        <taxon>Bacillota</taxon>
        <taxon>Bacilli</taxon>
        <taxon>Bacillales</taxon>
        <taxon>Bacillaceae</taxon>
        <taxon>Bacillus</taxon>
    </lineage>
</organism>
<dbReference type="EMBL" id="JARRTL010000042">
    <property type="protein sequence ID" value="MEC0487831.1"/>
    <property type="molecule type" value="Genomic_DNA"/>
</dbReference>
<comment type="caution">
    <text evidence="2">The sequence shown here is derived from an EMBL/GenBank/DDBJ whole genome shotgun (WGS) entry which is preliminary data.</text>
</comment>
<reference evidence="3 5" key="3">
    <citation type="submission" date="2023-03" db="EMBL/GenBank/DDBJ databases">
        <title>Agriculturally important microbes genome sequencing.</title>
        <authorList>
            <person name="Dunlap C."/>
        </authorList>
    </citation>
    <scope>NUCLEOTIDE SEQUENCE [LARGE SCALE GENOMIC DNA]</scope>
    <source>
        <strain evidence="3 5">CBP-3203</strain>
    </source>
</reference>
<reference evidence="2" key="2">
    <citation type="submission" date="2015-10" db="EMBL/GenBank/DDBJ databases">
        <authorList>
            <person name="Gilbert D.G."/>
        </authorList>
    </citation>
    <scope>NUCLEOTIDE SEQUENCE</scope>
    <source>
        <strain evidence="2">GO-13</strain>
    </source>
</reference>
<dbReference type="OrthoDB" id="1908548at2"/>
<keyword evidence="5" id="KW-1185">Reference proteome</keyword>
<name>A0A0T6BM53_9BACI</name>
<dbReference type="PIRSF" id="PIRSF015195">
    <property type="entry name" value="DUF1417"/>
    <property type="match status" value="1"/>
</dbReference>
<feature type="region of interest" description="Disordered" evidence="1">
    <location>
        <begin position="96"/>
        <end position="120"/>
    </location>
</feature>
<proteinExistence type="predicted"/>
<dbReference type="AlphaFoldDB" id="A0A0T6BM53"/>
<accession>A0A0T6BM53</accession>
<reference evidence="2 4" key="1">
    <citation type="journal article" date="2015" name="Int. J. Syst. Evol. Microbiol.">
        <title>Bacillus glycinifermentans sp. nov., isolated from fermented soybean paste.</title>
        <authorList>
            <person name="Kim S.J."/>
            <person name="Dunlap C.A."/>
            <person name="Kwon S.W."/>
            <person name="Rooney A.P."/>
        </authorList>
    </citation>
    <scope>NUCLEOTIDE SEQUENCE [LARGE SCALE GENOMIC DNA]</scope>
    <source>
        <strain evidence="2 4">GO-13</strain>
    </source>
</reference>
<dbReference type="Pfam" id="PF07352">
    <property type="entry name" value="Phage_Mu_Gam"/>
    <property type="match status" value="1"/>
</dbReference>
<dbReference type="InterPro" id="IPR009859">
    <property type="entry name" value="Gam-like"/>
</dbReference>
<evidence type="ECO:0000313" key="5">
    <source>
        <dbReference type="Proteomes" id="UP001341297"/>
    </source>
</evidence>
<evidence type="ECO:0000313" key="4">
    <source>
        <dbReference type="Proteomes" id="UP000036168"/>
    </source>
</evidence>
<dbReference type="InterPro" id="IPR009951">
    <property type="entry name" value="Host-nuc_inhib_Gam"/>
</dbReference>
<protein>
    <submittedName>
        <fullName evidence="3">Host-nuclease inhibitor Gam family protein</fullName>
    </submittedName>
</protein>
<dbReference type="SUPFAM" id="SSF161266">
    <property type="entry name" value="Gam-like"/>
    <property type="match status" value="1"/>
</dbReference>